<dbReference type="InterPro" id="IPR036554">
    <property type="entry name" value="GHMP_kinase_C_sf"/>
</dbReference>
<dbReference type="PRINTS" id="PR00960">
    <property type="entry name" value="LMBPPROTEIN"/>
</dbReference>
<dbReference type="GO" id="GO:0042352">
    <property type="term" value="P:GDP-L-fucose salvage"/>
    <property type="evidence" value="ECO:0007669"/>
    <property type="project" value="TreeGrafter"/>
</dbReference>
<dbReference type="InterPro" id="IPR013750">
    <property type="entry name" value="GHMP_kinase_C_dom"/>
</dbReference>
<evidence type="ECO:0000256" key="3">
    <source>
        <dbReference type="ARBA" id="ARBA00022777"/>
    </source>
</evidence>
<evidence type="ECO:0000256" key="5">
    <source>
        <dbReference type="ARBA" id="ARBA00038121"/>
    </source>
</evidence>
<keyword evidence="4" id="KW-0067">ATP-binding</keyword>
<dbReference type="AlphaFoldDB" id="A0A916XHJ1"/>
<comment type="similarity">
    <text evidence="5">Belongs to the GHMP kinase family.</text>
</comment>
<dbReference type="Pfam" id="PF00288">
    <property type="entry name" value="GHMP_kinases_N"/>
    <property type="match status" value="1"/>
</dbReference>
<dbReference type="EMBL" id="BMGG01000006">
    <property type="protein sequence ID" value="GGC72251.1"/>
    <property type="molecule type" value="Genomic_DNA"/>
</dbReference>
<feature type="domain" description="GHMP kinase N-terminal" evidence="6">
    <location>
        <begin position="131"/>
        <end position="213"/>
    </location>
</feature>
<reference evidence="8" key="1">
    <citation type="journal article" date="2014" name="Int. J. Syst. Evol. Microbiol.">
        <title>Complete genome sequence of Corynebacterium casei LMG S-19264T (=DSM 44701T), isolated from a smear-ripened cheese.</title>
        <authorList>
            <consortium name="US DOE Joint Genome Institute (JGI-PGF)"/>
            <person name="Walter F."/>
            <person name="Albersmeier A."/>
            <person name="Kalinowski J."/>
            <person name="Ruckert C."/>
        </authorList>
    </citation>
    <scope>NUCLEOTIDE SEQUENCE</scope>
    <source>
        <strain evidence="8">CGMCC 1.12919</strain>
    </source>
</reference>
<protein>
    <submittedName>
        <fullName evidence="8">GHMP kinase</fullName>
    </submittedName>
</protein>
<reference evidence="8" key="2">
    <citation type="submission" date="2020-09" db="EMBL/GenBank/DDBJ databases">
        <authorList>
            <person name="Sun Q."/>
            <person name="Zhou Y."/>
        </authorList>
    </citation>
    <scope>NUCLEOTIDE SEQUENCE</scope>
    <source>
        <strain evidence="8">CGMCC 1.12919</strain>
    </source>
</reference>
<dbReference type="InterPro" id="IPR001174">
    <property type="entry name" value="HddA/FKP"/>
</dbReference>
<keyword evidence="3 8" id="KW-0418">Kinase</keyword>
<name>A0A916XHJ1_9HYPH</name>
<dbReference type="InterPro" id="IPR014606">
    <property type="entry name" value="Heptose_7-P_kinase"/>
</dbReference>
<keyword evidence="9" id="KW-1185">Reference proteome</keyword>
<dbReference type="GO" id="GO:0005524">
    <property type="term" value="F:ATP binding"/>
    <property type="evidence" value="ECO:0007669"/>
    <property type="project" value="UniProtKB-KW"/>
</dbReference>
<dbReference type="InterPro" id="IPR006204">
    <property type="entry name" value="GHMP_kinase_N_dom"/>
</dbReference>
<dbReference type="Gene3D" id="3.30.230.120">
    <property type="match status" value="1"/>
</dbReference>
<comment type="caution">
    <text evidence="8">The sequence shown here is derived from an EMBL/GenBank/DDBJ whole genome shotgun (WGS) entry which is preliminary data.</text>
</comment>
<dbReference type="PANTHER" id="PTHR32463:SF0">
    <property type="entry name" value="L-FUCOSE KINASE"/>
    <property type="match status" value="1"/>
</dbReference>
<dbReference type="GO" id="GO:0050201">
    <property type="term" value="F:fucokinase activity"/>
    <property type="evidence" value="ECO:0007669"/>
    <property type="project" value="TreeGrafter"/>
</dbReference>
<dbReference type="SUPFAM" id="SSF54211">
    <property type="entry name" value="Ribosomal protein S5 domain 2-like"/>
    <property type="match status" value="1"/>
</dbReference>
<evidence type="ECO:0000313" key="8">
    <source>
        <dbReference type="EMBL" id="GGC72251.1"/>
    </source>
</evidence>
<evidence type="ECO:0000259" key="7">
    <source>
        <dbReference type="Pfam" id="PF08544"/>
    </source>
</evidence>
<evidence type="ECO:0000256" key="1">
    <source>
        <dbReference type="ARBA" id="ARBA00022679"/>
    </source>
</evidence>
<accession>A0A916XHJ1</accession>
<evidence type="ECO:0000259" key="6">
    <source>
        <dbReference type="Pfam" id="PF00288"/>
    </source>
</evidence>
<evidence type="ECO:0000256" key="4">
    <source>
        <dbReference type="ARBA" id="ARBA00022840"/>
    </source>
</evidence>
<dbReference type="Pfam" id="PF08544">
    <property type="entry name" value="GHMP_kinases_C"/>
    <property type="match status" value="1"/>
</dbReference>
<proteinExistence type="inferred from homology"/>
<dbReference type="Proteomes" id="UP000637002">
    <property type="component" value="Unassembled WGS sequence"/>
</dbReference>
<dbReference type="SUPFAM" id="SSF55060">
    <property type="entry name" value="GHMP Kinase, C-terminal domain"/>
    <property type="match status" value="1"/>
</dbReference>
<keyword evidence="2" id="KW-0547">Nucleotide-binding</keyword>
<evidence type="ECO:0000256" key="2">
    <source>
        <dbReference type="ARBA" id="ARBA00022741"/>
    </source>
</evidence>
<dbReference type="InterPro" id="IPR020568">
    <property type="entry name" value="Ribosomal_Su5_D2-typ_SF"/>
</dbReference>
<dbReference type="PIRSF" id="PIRSF036406">
    <property type="entry name" value="Hept_kin"/>
    <property type="match status" value="1"/>
</dbReference>
<keyword evidence="1" id="KW-0808">Transferase</keyword>
<dbReference type="InterPro" id="IPR052203">
    <property type="entry name" value="GHMP_Kinase-Related"/>
</dbReference>
<gene>
    <name evidence="8" type="ORF">GCM10010994_33320</name>
</gene>
<dbReference type="PANTHER" id="PTHR32463">
    <property type="entry name" value="L-FUCOSE KINASE"/>
    <property type="match status" value="1"/>
</dbReference>
<sequence length="383" mass="42031">MILKRSVCMPPAGPVRLRSRLEGDDAMAVLVEDAPSSVSLGHGLELPSILRQSTPSMVLTRTPLRISFAGGGTDLPDFYNIETGAVLSASVDKYVFVTVKRHSELFNEPIRLNYSQTEQANTIDELKNNIARECLRYLDVDPPIYISSVGDMPASSGMGGSSSFTVGLLNALHAFRGERITAGQLAEEACHIEMDVLGEPIGKQDQYAAAFGGLNLLSFRRGGAVSVEPQRVTHRAVVHLFDHLMMFWTGHQRAASSVLTEQKANTRKKLDVLRQMRDDAYALHERCTDHAIDPIEFGRALKKNWEMKRELASAVSNPFIDDRYERAMAAGAEGGKLCGAGGGGFLMFVVRPEHRERVASALSDMKFVHLGYEAHGSRVLFGL</sequence>
<feature type="domain" description="GHMP kinase C-terminal" evidence="7">
    <location>
        <begin position="292"/>
        <end position="364"/>
    </location>
</feature>
<evidence type="ECO:0000313" key="9">
    <source>
        <dbReference type="Proteomes" id="UP000637002"/>
    </source>
</evidence>
<organism evidence="8 9">
    <name type="scientific">Chelatococcus reniformis</name>
    <dbReference type="NCBI Taxonomy" id="1494448"/>
    <lineage>
        <taxon>Bacteria</taxon>
        <taxon>Pseudomonadati</taxon>
        <taxon>Pseudomonadota</taxon>
        <taxon>Alphaproteobacteria</taxon>
        <taxon>Hyphomicrobiales</taxon>
        <taxon>Chelatococcaceae</taxon>
        <taxon>Chelatococcus</taxon>
    </lineage>
</organism>